<name>A0A081RN41_9ARCH</name>
<sequence>MFRTDFLIYAKNPFQLMNTIAAFEKNIHLQVDFLKSFKKQKPISKTLQKNTIFTGSGDSLISSMLAESFSGGLVRAMDPLDLYKNKHLVKSKRVYFVSISGNTITNIKVAKFAKKSIAITSKSDSRLAKVANDIILLNSPTNHVFTAGSITFLESALTCISLVKSMTVPKSDKIFRKAKSDSKVKISKKIYVLGNLLTFPIAMFCAAKFYEVMGYDVQYCRIEQFSHMELFSAKRGDTVILFEEKNAHSRQLAKNLKKIGINVIHPNIPSEKISQILYCTFFSEFLALNEAKRKRKNDCHFVTAKKIRNVSNQMIY</sequence>
<organism evidence="1 2">
    <name type="scientific">Marine Group I thaumarchaeote SCGC AAA799-N04</name>
    <dbReference type="NCBI Taxonomy" id="1502293"/>
    <lineage>
        <taxon>Archaea</taxon>
        <taxon>Nitrososphaerota</taxon>
        <taxon>Marine Group I</taxon>
    </lineage>
</organism>
<evidence type="ECO:0000313" key="1">
    <source>
        <dbReference type="EMBL" id="KEQ56614.1"/>
    </source>
</evidence>
<evidence type="ECO:0008006" key="3">
    <source>
        <dbReference type="Google" id="ProtNLM"/>
    </source>
</evidence>
<dbReference type="GO" id="GO:1901135">
    <property type="term" value="P:carbohydrate derivative metabolic process"/>
    <property type="evidence" value="ECO:0007669"/>
    <property type="project" value="InterPro"/>
</dbReference>
<keyword evidence="2" id="KW-1185">Reference proteome</keyword>
<dbReference type="Proteomes" id="UP000028059">
    <property type="component" value="Unassembled WGS sequence"/>
</dbReference>
<dbReference type="AlphaFoldDB" id="A0A081RN41"/>
<accession>A0A081RN41</accession>
<proteinExistence type="predicted"/>
<dbReference type="PATRIC" id="fig|1502293.3.peg.871"/>
<gene>
    <name evidence="1" type="ORF">AAA799N04_00943</name>
</gene>
<evidence type="ECO:0000313" key="2">
    <source>
        <dbReference type="Proteomes" id="UP000028059"/>
    </source>
</evidence>
<reference evidence="1 2" key="1">
    <citation type="submission" date="2014-06" db="EMBL/GenBank/DDBJ databases">
        <authorList>
            <person name="Ngugi D.K."/>
            <person name="Blom J."/>
            <person name="Alam I."/>
            <person name="Rashid M."/>
            <person name="Ba Alawi W."/>
            <person name="Zhang G."/>
            <person name="Hikmawan T."/>
            <person name="Guan Y."/>
            <person name="Antunes A."/>
            <person name="Siam R."/>
            <person name="ElDorry H."/>
            <person name="Bajic V."/>
            <person name="Stingl U."/>
        </authorList>
    </citation>
    <scope>NUCLEOTIDE SEQUENCE [LARGE SCALE GENOMIC DNA]</scope>
    <source>
        <strain evidence="1">SCGC AAA799-N04</strain>
    </source>
</reference>
<dbReference type="GO" id="GO:0097367">
    <property type="term" value="F:carbohydrate derivative binding"/>
    <property type="evidence" value="ECO:0007669"/>
    <property type="project" value="InterPro"/>
</dbReference>
<dbReference type="InterPro" id="IPR046348">
    <property type="entry name" value="SIS_dom_sf"/>
</dbReference>
<dbReference type="Gene3D" id="3.40.50.10490">
    <property type="entry name" value="Glucose-6-phosphate isomerase like protein, domain 1"/>
    <property type="match status" value="2"/>
</dbReference>
<comment type="caution">
    <text evidence="1">The sequence shown here is derived from an EMBL/GenBank/DDBJ whole genome shotgun (WGS) entry which is preliminary data.</text>
</comment>
<dbReference type="EMBL" id="JOKN01000014">
    <property type="protein sequence ID" value="KEQ56614.1"/>
    <property type="molecule type" value="Genomic_DNA"/>
</dbReference>
<dbReference type="SUPFAM" id="SSF53697">
    <property type="entry name" value="SIS domain"/>
    <property type="match status" value="1"/>
</dbReference>
<protein>
    <recommendedName>
        <fullName evidence="3">Sugar isomerase</fullName>
    </recommendedName>
</protein>